<reference evidence="1" key="1">
    <citation type="journal article" date="2014" name="Int. J. Syst. Evol. Microbiol.">
        <title>Complete genome sequence of Corynebacterium casei LMG S-19264T (=DSM 44701T), isolated from a smear-ripened cheese.</title>
        <authorList>
            <consortium name="US DOE Joint Genome Institute (JGI-PGF)"/>
            <person name="Walter F."/>
            <person name="Albersmeier A."/>
            <person name="Kalinowski J."/>
            <person name="Ruckert C."/>
        </authorList>
    </citation>
    <scope>NUCLEOTIDE SEQUENCE</scope>
    <source>
        <strain evidence="1">CGMCC 4.7306</strain>
    </source>
</reference>
<evidence type="ECO:0008006" key="3">
    <source>
        <dbReference type="Google" id="ProtNLM"/>
    </source>
</evidence>
<name>A0A917S4R8_9ACTN</name>
<evidence type="ECO:0000313" key="2">
    <source>
        <dbReference type="Proteomes" id="UP000613840"/>
    </source>
</evidence>
<organism evidence="1 2">
    <name type="scientific">Microlunatus endophyticus</name>
    <dbReference type="NCBI Taxonomy" id="1716077"/>
    <lineage>
        <taxon>Bacteria</taxon>
        <taxon>Bacillati</taxon>
        <taxon>Actinomycetota</taxon>
        <taxon>Actinomycetes</taxon>
        <taxon>Propionibacteriales</taxon>
        <taxon>Propionibacteriaceae</taxon>
        <taxon>Microlunatus</taxon>
    </lineage>
</organism>
<dbReference type="EMBL" id="BMMZ01000002">
    <property type="protein sequence ID" value="GGL54507.1"/>
    <property type="molecule type" value="Genomic_DNA"/>
</dbReference>
<sequence>MIRGSDLRPKITDLAAFRGAMATDRLAEPIELLWSGDPSGALRLLAAEEPTLRVRALRADCLRDLGEASAAVQEYDSLVAETVGTAREASMRQHRGKALLSAGRAAEAVQDFRAVIELRSDADPTLLDSARQALEVAALVASSEVA</sequence>
<reference evidence="1" key="2">
    <citation type="submission" date="2020-09" db="EMBL/GenBank/DDBJ databases">
        <authorList>
            <person name="Sun Q."/>
            <person name="Zhou Y."/>
        </authorList>
    </citation>
    <scope>NUCLEOTIDE SEQUENCE</scope>
    <source>
        <strain evidence="1">CGMCC 4.7306</strain>
    </source>
</reference>
<dbReference type="Gene3D" id="1.25.40.10">
    <property type="entry name" value="Tetratricopeptide repeat domain"/>
    <property type="match status" value="1"/>
</dbReference>
<keyword evidence="2" id="KW-1185">Reference proteome</keyword>
<proteinExistence type="predicted"/>
<dbReference type="SUPFAM" id="SSF48452">
    <property type="entry name" value="TPR-like"/>
    <property type="match status" value="1"/>
</dbReference>
<dbReference type="AlphaFoldDB" id="A0A917S4R8"/>
<protein>
    <recommendedName>
        <fullName evidence="3">Tetratricopeptide repeat-containing protein</fullName>
    </recommendedName>
</protein>
<dbReference type="InterPro" id="IPR011990">
    <property type="entry name" value="TPR-like_helical_dom_sf"/>
</dbReference>
<comment type="caution">
    <text evidence="1">The sequence shown here is derived from an EMBL/GenBank/DDBJ whole genome shotgun (WGS) entry which is preliminary data.</text>
</comment>
<dbReference type="Proteomes" id="UP000613840">
    <property type="component" value="Unassembled WGS sequence"/>
</dbReference>
<gene>
    <name evidence="1" type="ORF">GCM10011575_11100</name>
</gene>
<evidence type="ECO:0000313" key="1">
    <source>
        <dbReference type="EMBL" id="GGL54507.1"/>
    </source>
</evidence>
<accession>A0A917S4R8</accession>